<gene>
    <name evidence="2" type="ORF">BDV95DRAFT_94395</name>
</gene>
<feature type="region of interest" description="Disordered" evidence="1">
    <location>
        <begin position="1"/>
        <end position="24"/>
    </location>
</feature>
<feature type="compositionally biased region" description="Polar residues" evidence="1">
    <location>
        <begin position="184"/>
        <end position="201"/>
    </location>
</feature>
<evidence type="ECO:0000256" key="1">
    <source>
        <dbReference type="SAM" id="MobiDB-lite"/>
    </source>
</evidence>
<organism evidence="2 3">
    <name type="scientific">Massariosphaeria phaeospora</name>
    <dbReference type="NCBI Taxonomy" id="100035"/>
    <lineage>
        <taxon>Eukaryota</taxon>
        <taxon>Fungi</taxon>
        <taxon>Dikarya</taxon>
        <taxon>Ascomycota</taxon>
        <taxon>Pezizomycotina</taxon>
        <taxon>Dothideomycetes</taxon>
        <taxon>Pleosporomycetidae</taxon>
        <taxon>Pleosporales</taxon>
        <taxon>Pleosporales incertae sedis</taxon>
        <taxon>Massariosphaeria</taxon>
    </lineage>
</organism>
<keyword evidence="3" id="KW-1185">Reference proteome</keyword>
<accession>A0A7C8I7D4</accession>
<feature type="compositionally biased region" description="Gly residues" evidence="1">
    <location>
        <begin position="1"/>
        <end position="13"/>
    </location>
</feature>
<protein>
    <submittedName>
        <fullName evidence="2">Uncharacterized protein</fullName>
    </submittedName>
</protein>
<evidence type="ECO:0000313" key="2">
    <source>
        <dbReference type="EMBL" id="KAF2870011.1"/>
    </source>
</evidence>
<dbReference type="Proteomes" id="UP000481861">
    <property type="component" value="Unassembled WGS sequence"/>
</dbReference>
<name>A0A7C8I7D4_9PLEO</name>
<evidence type="ECO:0000313" key="3">
    <source>
        <dbReference type="Proteomes" id="UP000481861"/>
    </source>
</evidence>
<dbReference type="AlphaFoldDB" id="A0A7C8I7D4"/>
<proteinExistence type="predicted"/>
<feature type="region of interest" description="Disordered" evidence="1">
    <location>
        <begin position="176"/>
        <end position="214"/>
    </location>
</feature>
<dbReference type="EMBL" id="JAADJZ010000015">
    <property type="protein sequence ID" value="KAF2870011.1"/>
    <property type="molecule type" value="Genomic_DNA"/>
</dbReference>
<reference evidence="2 3" key="1">
    <citation type="submission" date="2020-01" db="EMBL/GenBank/DDBJ databases">
        <authorList>
            <consortium name="DOE Joint Genome Institute"/>
            <person name="Haridas S."/>
            <person name="Albert R."/>
            <person name="Binder M."/>
            <person name="Bloem J."/>
            <person name="Labutti K."/>
            <person name="Salamov A."/>
            <person name="Andreopoulos B."/>
            <person name="Baker S.E."/>
            <person name="Barry K."/>
            <person name="Bills G."/>
            <person name="Bluhm B.H."/>
            <person name="Cannon C."/>
            <person name="Castanera R."/>
            <person name="Culley D.E."/>
            <person name="Daum C."/>
            <person name="Ezra D."/>
            <person name="Gonzalez J.B."/>
            <person name="Henrissat B."/>
            <person name="Kuo A."/>
            <person name="Liang C."/>
            <person name="Lipzen A."/>
            <person name="Lutzoni F."/>
            <person name="Magnuson J."/>
            <person name="Mondo S."/>
            <person name="Nolan M."/>
            <person name="Ohm R."/>
            <person name="Pangilinan J."/>
            <person name="Park H.-J.H."/>
            <person name="Ramirez L."/>
            <person name="Alfaro M."/>
            <person name="Sun H."/>
            <person name="Tritt A."/>
            <person name="Yoshinaga Y."/>
            <person name="Zwiers L.-H.L."/>
            <person name="Turgeon B.G."/>
            <person name="Goodwin S.B."/>
            <person name="Spatafora J.W."/>
            <person name="Crous P.W."/>
            <person name="Grigoriev I.V."/>
        </authorList>
    </citation>
    <scope>NUCLEOTIDE SEQUENCE [LARGE SCALE GENOMIC DNA]</scope>
    <source>
        <strain evidence="2 3">CBS 611.86</strain>
    </source>
</reference>
<comment type="caution">
    <text evidence="2">The sequence shown here is derived from an EMBL/GenBank/DDBJ whole genome shotgun (WGS) entry which is preliminary data.</text>
</comment>
<sequence>MALAGWRGGGRGCEGARESEGGCRPVMGPRSGAVTLAAVCVSLSVCLGRCCRVAPMASERPMTTPRRSMVMVSGESRIVNVSVDANEKRDGSGSGTPGQWAWGNQGAALAGYVTGVWSLESRSCSCHPGSELSLPPATAVKDGRCQPGPLSRTEQARAAGEAATVTVTVTVTRRTRIGKPSPSALASSRKASGVGATSTGAPASRPHWEHHTSS</sequence>